<evidence type="ECO:0000313" key="3">
    <source>
        <dbReference type="Proteomes" id="UP000193920"/>
    </source>
</evidence>
<feature type="compositionally biased region" description="Acidic residues" evidence="1">
    <location>
        <begin position="244"/>
        <end position="253"/>
    </location>
</feature>
<dbReference type="PANTHER" id="PTHR47842:SF1">
    <property type="entry name" value="DUF676 DOMAIN-CONTAINING PROTEIN"/>
    <property type="match status" value="1"/>
</dbReference>
<proteinExistence type="predicted"/>
<comment type="caution">
    <text evidence="2">The sequence shown here is derived from an EMBL/GenBank/DDBJ whole genome shotgun (WGS) entry which is preliminary data.</text>
</comment>
<reference evidence="2 3" key="1">
    <citation type="submission" date="2016-08" db="EMBL/GenBank/DDBJ databases">
        <title>A Parts List for Fungal Cellulosomes Revealed by Comparative Genomics.</title>
        <authorList>
            <consortium name="DOE Joint Genome Institute"/>
            <person name="Haitjema C.H."/>
            <person name="Gilmore S.P."/>
            <person name="Henske J.K."/>
            <person name="Solomon K.V."/>
            <person name="De Groot R."/>
            <person name="Kuo A."/>
            <person name="Mondo S.J."/>
            <person name="Salamov A.A."/>
            <person name="Labutti K."/>
            <person name="Zhao Z."/>
            <person name="Chiniquy J."/>
            <person name="Barry K."/>
            <person name="Brewer H.M."/>
            <person name="Purvine S.O."/>
            <person name="Wright A.T."/>
            <person name="Boxma B."/>
            <person name="Van Alen T."/>
            <person name="Hackstein J.H."/>
            <person name="Baker S.E."/>
            <person name="Grigoriev I.V."/>
            <person name="O'Malley M.A."/>
        </authorList>
    </citation>
    <scope>NUCLEOTIDE SEQUENCE [LARGE SCALE GENOMIC DNA]</scope>
    <source>
        <strain evidence="2 3">G1</strain>
    </source>
</reference>
<dbReference type="OrthoDB" id="442243at2759"/>
<evidence type="ECO:0000313" key="2">
    <source>
        <dbReference type="EMBL" id="ORY76153.1"/>
    </source>
</evidence>
<gene>
    <name evidence="2" type="ORF">LY90DRAFT_665659</name>
</gene>
<protein>
    <recommendedName>
        <fullName evidence="4">DUF676 domain-containing protein</fullName>
    </recommendedName>
</protein>
<accession>A0A1Y2EX43</accession>
<feature type="compositionally biased region" description="Basic and acidic residues" evidence="1">
    <location>
        <begin position="255"/>
        <end position="288"/>
    </location>
</feature>
<sequence length="498" mass="57811">MQYRNSKRNEYIYNFKNYKGNYLTPFLETKTVIVVYVHGFLGDNNTFHEFPNLLKDSLKLYNVRIINKIFPAFETNGVFDDFVNMIIDWLYENTEDYPIILMGHSMGGILNADVYRKISKGNVEPKHMNEKPPKIIGVFGFDTPYFGLSSFIAVAGIRKVKEAITKASNLATNYVASFLLDTDDYHATHLINGPINNRIENKNENENENENNNKNENENENENKNKNKNNNENKNENRNRNENENENEMEIEIENTNKNKNENENENKNENKNKNKNENKNESKNKNGYEFEYELETPIIERPIPNSTSPIDYTRNENNTTTIIESNGKSKWNILKSAVLTTATIAAIGTSLLNNSTRQAAIITGQHMIAEGTQYLTNYGRFLEPLIEISKQRQRVDDLINSARKSVICGKERFKFKNYYPITQRYNNDGTINKSTFVCLPQELRYLKFFDPIPGPKNSPDPVYSHTRIFNSRTNNENVHILVEKCIIDMYKVIRTLY</sequence>
<feature type="compositionally biased region" description="Basic and acidic residues" evidence="1">
    <location>
        <begin position="199"/>
        <end position="243"/>
    </location>
</feature>
<evidence type="ECO:0000256" key="1">
    <source>
        <dbReference type="SAM" id="MobiDB-lite"/>
    </source>
</evidence>
<dbReference type="PANTHER" id="PTHR47842">
    <property type="entry name" value="EXPRESSED PROTEIN"/>
    <property type="match status" value="1"/>
</dbReference>
<dbReference type="Gene3D" id="3.40.50.1820">
    <property type="entry name" value="alpha/beta hydrolase"/>
    <property type="match status" value="1"/>
</dbReference>
<dbReference type="Proteomes" id="UP000193920">
    <property type="component" value="Unassembled WGS sequence"/>
</dbReference>
<organism evidence="2 3">
    <name type="scientific">Neocallimastix californiae</name>
    <dbReference type="NCBI Taxonomy" id="1754190"/>
    <lineage>
        <taxon>Eukaryota</taxon>
        <taxon>Fungi</taxon>
        <taxon>Fungi incertae sedis</taxon>
        <taxon>Chytridiomycota</taxon>
        <taxon>Chytridiomycota incertae sedis</taxon>
        <taxon>Neocallimastigomycetes</taxon>
        <taxon>Neocallimastigales</taxon>
        <taxon>Neocallimastigaceae</taxon>
        <taxon>Neocallimastix</taxon>
    </lineage>
</organism>
<dbReference type="EMBL" id="MCOG01000023">
    <property type="protein sequence ID" value="ORY76153.1"/>
    <property type="molecule type" value="Genomic_DNA"/>
</dbReference>
<evidence type="ECO:0008006" key="4">
    <source>
        <dbReference type="Google" id="ProtNLM"/>
    </source>
</evidence>
<keyword evidence="3" id="KW-1185">Reference proteome</keyword>
<dbReference type="SUPFAM" id="SSF53474">
    <property type="entry name" value="alpha/beta-Hydrolases"/>
    <property type="match status" value="1"/>
</dbReference>
<dbReference type="AlphaFoldDB" id="A0A1Y2EX43"/>
<dbReference type="STRING" id="1754190.A0A1Y2EX43"/>
<feature type="region of interest" description="Disordered" evidence="1">
    <location>
        <begin position="196"/>
        <end position="288"/>
    </location>
</feature>
<name>A0A1Y2EX43_9FUNG</name>
<dbReference type="InterPro" id="IPR029058">
    <property type="entry name" value="AB_hydrolase_fold"/>
</dbReference>